<evidence type="ECO:0000256" key="4">
    <source>
        <dbReference type="ARBA" id="ARBA00022676"/>
    </source>
</evidence>
<keyword evidence="8 13" id="KW-0472">Membrane</keyword>
<comment type="catalytic activity">
    <reaction evidence="1">
        <text>Random endo-hydrolysis of N-acetyl-beta-D-glucosaminide (1-&gt;4)-beta-linkages in chitin and chitodextrins.</text>
        <dbReference type="EC" id="3.2.1.14"/>
    </reaction>
</comment>
<evidence type="ECO:0000256" key="6">
    <source>
        <dbReference type="ARBA" id="ARBA00022729"/>
    </source>
</evidence>
<dbReference type="SUPFAM" id="SSF49899">
    <property type="entry name" value="Concanavalin A-like lectins/glucanases"/>
    <property type="match status" value="1"/>
</dbReference>
<keyword evidence="10" id="KW-0326">Glycosidase</keyword>
<evidence type="ECO:0000256" key="12">
    <source>
        <dbReference type="ARBA" id="ARBA00038074"/>
    </source>
</evidence>
<dbReference type="Gene3D" id="2.60.120.200">
    <property type="match status" value="1"/>
</dbReference>
<dbReference type="GO" id="GO:0031505">
    <property type="term" value="P:fungal-type cell wall organization"/>
    <property type="evidence" value="ECO:0007669"/>
    <property type="project" value="TreeGrafter"/>
</dbReference>
<dbReference type="InterPro" id="IPR000757">
    <property type="entry name" value="Beta-glucanase-like"/>
</dbReference>
<dbReference type="GO" id="GO:0005975">
    <property type="term" value="P:carbohydrate metabolic process"/>
    <property type="evidence" value="ECO:0007669"/>
    <property type="project" value="InterPro"/>
</dbReference>
<reference evidence="15" key="1">
    <citation type="journal article" date="2020" name="Stud. Mycol.">
        <title>101 Dothideomycetes genomes: a test case for predicting lifestyles and emergence of pathogens.</title>
        <authorList>
            <person name="Haridas S."/>
            <person name="Albert R."/>
            <person name="Binder M."/>
            <person name="Bloem J."/>
            <person name="Labutti K."/>
            <person name="Salamov A."/>
            <person name="Andreopoulos B."/>
            <person name="Baker S."/>
            <person name="Barry K."/>
            <person name="Bills G."/>
            <person name="Bluhm B."/>
            <person name="Cannon C."/>
            <person name="Castanera R."/>
            <person name="Culley D."/>
            <person name="Daum C."/>
            <person name="Ezra D."/>
            <person name="Gonzalez J."/>
            <person name="Henrissat B."/>
            <person name="Kuo A."/>
            <person name="Liang C."/>
            <person name="Lipzen A."/>
            <person name="Lutzoni F."/>
            <person name="Magnuson J."/>
            <person name="Mondo S."/>
            <person name="Nolan M."/>
            <person name="Ohm R."/>
            <person name="Pangilinan J."/>
            <person name="Park H.-J."/>
            <person name="Ramirez L."/>
            <person name="Alfaro M."/>
            <person name="Sun H."/>
            <person name="Tritt A."/>
            <person name="Yoshinaga Y."/>
            <person name="Zwiers L.-H."/>
            <person name="Turgeon B."/>
            <person name="Goodwin S."/>
            <person name="Spatafora J."/>
            <person name="Crous P."/>
            <person name="Grigoriev I."/>
        </authorList>
    </citation>
    <scope>NUCLEOTIDE SEQUENCE</scope>
    <source>
        <strain evidence="15">CBS 121167</strain>
    </source>
</reference>
<evidence type="ECO:0000256" key="13">
    <source>
        <dbReference type="SAM" id="Phobius"/>
    </source>
</evidence>
<dbReference type="EMBL" id="ML995481">
    <property type="protein sequence ID" value="KAF2143631.1"/>
    <property type="molecule type" value="Genomic_DNA"/>
</dbReference>
<keyword evidence="7 15" id="KW-0378">Hydrolase</keyword>
<dbReference type="RefSeq" id="XP_033399343.1">
    <property type="nucleotide sequence ID" value="XM_033536692.1"/>
</dbReference>
<evidence type="ECO:0000256" key="8">
    <source>
        <dbReference type="ARBA" id="ARBA00023136"/>
    </source>
</evidence>
<keyword evidence="9" id="KW-0325">Glycoprotein</keyword>
<evidence type="ECO:0000259" key="14">
    <source>
        <dbReference type="PROSITE" id="PS51762"/>
    </source>
</evidence>
<dbReference type="PANTHER" id="PTHR10963:SF27">
    <property type="entry name" value="GLYCOSIDASE-RELATED"/>
    <property type="match status" value="1"/>
</dbReference>
<protein>
    <recommendedName>
        <fullName evidence="3">chitinase</fullName>
        <ecNumber evidence="3">3.2.1.14</ecNumber>
    </recommendedName>
</protein>
<gene>
    <name evidence="15" type="ORF">K452DRAFT_224531</name>
</gene>
<dbReference type="GO" id="GO:0008843">
    <property type="term" value="F:endochitinase activity"/>
    <property type="evidence" value="ECO:0007669"/>
    <property type="project" value="UniProtKB-EC"/>
</dbReference>
<keyword evidence="6" id="KW-0732">Signal</keyword>
<evidence type="ECO:0000313" key="16">
    <source>
        <dbReference type="Proteomes" id="UP000799438"/>
    </source>
</evidence>
<dbReference type="AlphaFoldDB" id="A0A6A6BM61"/>
<evidence type="ECO:0000256" key="2">
    <source>
        <dbReference type="ARBA" id="ARBA00004370"/>
    </source>
</evidence>
<evidence type="ECO:0000256" key="3">
    <source>
        <dbReference type="ARBA" id="ARBA00012729"/>
    </source>
</evidence>
<evidence type="ECO:0000313" key="15">
    <source>
        <dbReference type="EMBL" id="KAF2143631.1"/>
    </source>
</evidence>
<dbReference type="Proteomes" id="UP000799438">
    <property type="component" value="Unassembled WGS sequence"/>
</dbReference>
<dbReference type="PROSITE" id="PS51762">
    <property type="entry name" value="GH16_2"/>
    <property type="match status" value="1"/>
</dbReference>
<dbReference type="EC" id="3.2.1.14" evidence="3"/>
<evidence type="ECO:0000256" key="11">
    <source>
        <dbReference type="ARBA" id="ARBA00023316"/>
    </source>
</evidence>
<dbReference type="PANTHER" id="PTHR10963">
    <property type="entry name" value="GLYCOSYL HYDROLASE-RELATED"/>
    <property type="match status" value="1"/>
</dbReference>
<accession>A0A6A6BM61</accession>
<keyword evidence="13" id="KW-1133">Transmembrane helix</keyword>
<keyword evidence="16" id="KW-1185">Reference proteome</keyword>
<name>A0A6A6BM61_9PEZI</name>
<sequence length="359" mass="39847">MLLAGLVSSTLAQTFSDCNPLDKTGCPDAPALGTNATYHFNTSRADSSVWNETAGKVKYTTHAGEFTINGQGDSVTISTQYFLFFGRVEIVAKPAPGQGIVSSIVLESADLDEVDIEWIGGNNTHWQSNYFGKGNTTSYDRAIWHPVDDPQNVWHNYTVDWTKERIEWWVDDDLIRTLKYEDANGGDNFPQTPMNLKLGIWSGGDPDNNNQGTIEWAGGETNFHDAPFTMYVQQVYTEDYTTGSKSYKYGDKTGSWESIIVNNGTSHAEKELNAPHGTAEHWAALPKWARAVIPAAAVAVFAIGLAVFIFCCIKQRRAGHKAYALASEEWNKEQEELLEYKSQYNARMKSGEYAPGGRL</sequence>
<evidence type="ECO:0000256" key="7">
    <source>
        <dbReference type="ARBA" id="ARBA00022801"/>
    </source>
</evidence>
<organism evidence="15 16">
    <name type="scientific">Aplosporella prunicola CBS 121167</name>
    <dbReference type="NCBI Taxonomy" id="1176127"/>
    <lineage>
        <taxon>Eukaryota</taxon>
        <taxon>Fungi</taxon>
        <taxon>Dikarya</taxon>
        <taxon>Ascomycota</taxon>
        <taxon>Pezizomycotina</taxon>
        <taxon>Dothideomycetes</taxon>
        <taxon>Dothideomycetes incertae sedis</taxon>
        <taxon>Botryosphaeriales</taxon>
        <taxon>Aplosporellaceae</taxon>
        <taxon>Aplosporella</taxon>
    </lineage>
</organism>
<keyword evidence="5" id="KW-0808">Transferase</keyword>
<comment type="subcellular location">
    <subcellularLocation>
        <location evidence="2">Membrane</location>
    </subcellularLocation>
</comment>
<keyword evidence="4" id="KW-0328">Glycosyltransferase</keyword>
<feature type="domain" description="GH16" evidence="14">
    <location>
        <begin position="1"/>
        <end position="225"/>
    </location>
</feature>
<keyword evidence="13" id="KW-0812">Transmembrane</keyword>
<evidence type="ECO:0000256" key="5">
    <source>
        <dbReference type="ARBA" id="ARBA00022679"/>
    </source>
</evidence>
<keyword evidence="11" id="KW-0961">Cell wall biogenesis/degradation</keyword>
<evidence type="ECO:0000256" key="9">
    <source>
        <dbReference type="ARBA" id="ARBA00023180"/>
    </source>
</evidence>
<dbReference type="GO" id="GO:0009277">
    <property type="term" value="C:fungal-type cell wall"/>
    <property type="evidence" value="ECO:0007669"/>
    <property type="project" value="TreeGrafter"/>
</dbReference>
<evidence type="ECO:0000256" key="10">
    <source>
        <dbReference type="ARBA" id="ARBA00023295"/>
    </source>
</evidence>
<evidence type="ECO:0000256" key="1">
    <source>
        <dbReference type="ARBA" id="ARBA00000822"/>
    </source>
</evidence>
<comment type="similarity">
    <text evidence="12">Belongs to the glycosyl hydrolase 16 family. CRH1 subfamily.</text>
</comment>
<dbReference type="GeneID" id="54294188"/>
<proteinExistence type="inferred from homology"/>
<dbReference type="Pfam" id="PF00722">
    <property type="entry name" value="Glyco_hydro_16"/>
    <property type="match status" value="1"/>
</dbReference>
<dbReference type="OrthoDB" id="4781at2759"/>
<dbReference type="InterPro" id="IPR013320">
    <property type="entry name" value="ConA-like_dom_sf"/>
</dbReference>
<dbReference type="InterPro" id="IPR050546">
    <property type="entry name" value="Glycosyl_Hydrlase_16"/>
</dbReference>
<dbReference type="CDD" id="cd02183">
    <property type="entry name" value="GH16_fungal_CRH1_transglycosylase"/>
    <property type="match status" value="1"/>
</dbReference>
<dbReference type="GO" id="GO:0016757">
    <property type="term" value="F:glycosyltransferase activity"/>
    <property type="evidence" value="ECO:0007669"/>
    <property type="project" value="UniProtKB-KW"/>
</dbReference>
<feature type="transmembrane region" description="Helical" evidence="13">
    <location>
        <begin position="291"/>
        <end position="313"/>
    </location>
</feature>
<dbReference type="GO" id="GO:0016020">
    <property type="term" value="C:membrane"/>
    <property type="evidence" value="ECO:0007669"/>
    <property type="project" value="UniProtKB-SubCell"/>
</dbReference>